<keyword evidence="2" id="KW-1133">Transmembrane helix</keyword>
<gene>
    <name evidence="3" type="ORF">RFI_09930</name>
</gene>
<keyword evidence="2" id="KW-0472">Membrane</keyword>
<keyword evidence="4" id="KW-1185">Reference proteome</keyword>
<feature type="region of interest" description="Disordered" evidence="1">
    <location>
        <begin position="1"/>
        <end position="44"/>
    </location>
</feature>
<dbReference type="Proteomes" id="UP000023152">
    <property type="component" value="Unassembled WGS sequence"/>
</dbReference>
<proteinExistence type="predicted"/>
<accession>X6NLN8</accession>
<organism evidence="3 4">
    <name type="scientific">Reticulomyxa filosa</name>
    <dbReference type="NCBI Taxonomy" id="46433"/>
    <lineage>
        <taxon>Eukaryota</taxon>
        <taxon>Sar</taxon>
        <taxon>Rhizaria</taxon>
        <taxon>Retaria</taxon>
        <taxon>Foraminifera</taxon>
        <taxon>Monothalamids</taxon>
        <taxon>Reticulomyxidae</taxon>
        <taxon>Reticulomyxa</taxon>
    </lineage>
</organism>
<evidence type="ECO:0000256" key="2">
    <source>
        <dbReference type="SAM" id="Phobius"/>
    </source>
</evidence>
<evidence type="ECO:0000256" key="1">
    <source>
        <dbReference type="SAM" id="MobiDB-lite"/>
    </source>
</evidence>
<protein>
    <submittedName>
        <fullName evidence="3">Uncharacterized protein</fullName>
    </submittedName>
</protein>
<keyword evidence="2" id="KW-0812">Transmembrane</keyword>
<name>X6NLN8_RETFI</name>
<dbReference type="AlphaFoldDB" id="X6NLN8"/>
<evidence type="ECO:0000313" key="3">
    <source>
        <dbReference type="EMBL" id="ETO27205.1"/>
    </source>
</evidence>
<sequence length="188" mass="22115">MSFEGSESENDGPQEEAKRKSGQYQMDDNDFSDEEDKPKKVQSAKTKAWNKLQLHSIDLVNHAKNHQFIDCREDLAQINNLLKVPQHAKYFDGVIFPKWFVKHVGNTLQDIQNFGKEESEKLIKEEGLELKKLKRTDLFKFGAEQIELFRKVEFLRLRLSSPNFFFVSLPPFFFFFLCAKMKDRDTKT</sequence>
<dbReference type="EMBL" id="ASPP01007398">
    <property type="protein sequence ID" value="ETO27205.1"/>
    <property type="molecule type" value="Genomic_DNA"/>
</dbReference>
<reference evidence="3 4" key="1">
    <citation type="journal article" date="2013" name="Curr. Biol.">
        <title>The Genome of the Foraminiferan Reticulomyxa filosa.</title>
        <authorList>
            <person name="Glockner G."/>
            <person name="Hulsmann N."/>
            <person name="Schleicher M."/>
            <person name="Noegel A.A."/>
            <person name="Eichinger L."/>
            <person name="Gallinger C."/>
            <person name="Pawlowski J."/>
            <person name="Sierra R."/>
            <person name="Euteneuer U."/>
            <person name="Pillet L."/>
            <person name="Moustafa A."/>
            <person name="Platzer M."/>
            <person name="Groth M."/>
            <person name="Szafranski K."/>
            <person name="Schliwa M."/>
        </authorList>
    </citation>
    <scope>NUCLEOTIDE SEQUENCE [LARGE SCALE GENOMIC DNA]</scope>
</reference>
<feature type="transmembrane region" description="Helical" evidence="2">
    <location>
        <begin position="159"/>
        <end position="179"/>
    </location>
</feature>
<feature type="compositionally biased region" description="Acidic residues" evidence="1">
    <location>
        <begin position="1"/>
        <end position="14"/>
    </location>
</feature>
<comment type="caution">
    <text evidence="3">The sequence shown here is derived from an EMBL/GenBank/DDBJ whole genome shotgun (WGS) entry which is preliminary data.</text>
</comment>
<evidence type="ECO:0000313" key="4">
    <source>
        <dbReference type="Proteomes" id="UP000023152"/>
    </source>
</evidence>